<name>A0A382KI89_9ZZZZ</name>
<feature type="non-terminal residue" evidence="1">
    <location>
        <position position="63"/>
    </location>
</feature>
<reference evidence="1" key="1">
    <citation type="submission" date="2018-05" db="EMBL/GenBank/DDBJ databases">
        <authorList>
            <person name="Lanie J.A."/>
            <person name="Ng W.-L."/>
            <person name="Kazmierczak K.M."/>
            <person name="Andrzejewski T.M."/>
            <person name="Davidsen T.M."/>
            <person name="Wayne K.J."/>
            <person name="Tettelin H."/>
            <person name="Glass J.I."/>
            <person name="Rusch D."/>
            <person name="Podicherti R."/>
            <person name="Tsui H.-C.T."/>
            <person name="Winkler M.E."/>
        </authorList>
    </citation>
    <scope>NUCLEOTIDE SEQUENCE</scope>
</reference>
<dbReference type="GO" id="GO:2001295">
    <property type="term" value="P:malonyl-CoA biosynthetic process"/>
    <property type="evidence" value="ECO:0007669"/>
    <property type="project" value="UniProtKB-UniPathway"/>
</dbReference>
<dbReference type="GO" id="GO:0009317">
    <property type="term" value="C:acetyl-CoA carboxylase complex"/>
    <property type="evidence" value="ECO:0007669"/>
    <property type="project" value="InterPro"/>
</dbReference>
<evidence type="ECO:0000313" key="1">
    <source>
        <dbReference type="EMBL" id="SVC23072.1"/>
    </source>
</evidence>
<dbReference type="Pfam" id="PF03255">
    <property type="entry name" value="ACCA"/>
    <property type="match status" value="1"/>
</dbReference>
<dbReference type="AlphaFoldDB" id="A0A382KI89"/>
<dbReference type="GO" id="GO:0003989">
    <property type="term" value="F:acetyl-CoA carboxylase activity"/>
    <property type="evidence" value="ECO:0007669"/>
    <property type="project" value="InterPro"/>
</dbReference>
<dbReference type="EMBL" id="UINC01080279">
    <property type="protein sequence ID" value="SVC23072.1"/>
    <property type="molecule type" value="Genomic_DNA"/>
</dbReference>
<dbReference type="Gene3D" id="3.90.226.10">
    <property type="entry name" value="2-enoyl-CoA Hydratase, Chain A, domain 1"/>
    <property type="match status" value="1"/>
</dbReference>
<accession>A0A382KI89</accession>
<dbReference type="UniPathway" id="UPA00655">
    <property type="reaction ID" value="UER00711"/>
</dbReference>
<dbReference type="GO" id="GO:0006633">
    <property type="term" value="P:fatty acid biosynthetic process"/>
    <property type="evidence" value="ECO:0007669"/>
    <property type="project" value="InterPro"/>
</dbReference>
<dbReference type="InterPro" id="IPR001095">
    <property type="entry name" value="Acetyl_CoA_COase_a_su"/>
</dbReference>
<dbReference type="GO" id="GO:0016743">
    <property type="term" value="F:carboxyl- or carbamoyltransferase activity"/>
    <property type="evidence" value="ECO:0007669"/>
    <property type="project" value="InterPro"/>
</dbReference>
<proteinExistence type="predicted"/>
<organism evidence="1">
    <name type="scientific">marine metagenome</name>
    <dbReference type="NCBI Taxonomy" id="408172"/>
    <lineage>
        <taxon>unclassified sequences</taxon>
        <taxon>metagenomes</taxon>
        <taxon>ecological metagenomes</taxon>
    </lineage>
</organism>
<gene>
    <name evidence="1" type="ORF">METZ01_LOCUS275926</name>
</gene>
<sequence length="63" mass="7702">MSQHYLDFEEPIRRLDEKILELRSQTDPSQELLNEIANAQQKRYQLIEKVYSKLNRWQRVQLA</sequence>
<protein>
    <submittedName>
        <fullName evidence="1">Uncharacterized protein</fullName>
    </submittedName>
</protein>